<gene>
    <name evidence="2" type="ORF">ARMOST_07827</name>
</gene>
<evidence type="ECO:0000313" key="2">
    <source>
        <dbReference type="EMBL" id="SJL04461.1"/>
    </source>
</evidence>
<evidence type="ECO:0000313" key="3">
    <source>
        <dbReference type="Proteomes" id="UP000219338"/>
    </source>
</evidence>
<protein>
    <submittedName>
        <fullName evidence="2">Uncharacterized protein</fullName>
    </submittedName>
</protein>
<dbReference type="EMBL" id="FUEG01000005">
    <property type="protein sequence ID" value="SJL04461.1"/>
    <property type="molecule type" value="Genomic_DNA"/>
</dbReference>
<dbReference type="AlphaFoldDB" id="A0A284R6V0"/>
<sequence length="68" mass="7545">MPRSLWPEVSGKPRLFISAIENSQHSSLDITPWPQKTQNSASHASPINPINVQLTGLSGSRNLERPRI</sequence>
<accession>A0A284R6V0</accession>
<evidence type="ECO:0000256" key="1">
    <source>
        <dbReference type="SAM" id="MobiDB-lite"/>
    </source>
</evidence>
<feature type="compositionally biased region" description="Polar residues" evidence="1">
    <location>
        <begin position="28"/>
        <end position="61"/>
    </location>
</feature>
<organism evidence="2 3">
    <name type="scientific">Armillaria ostoyae</name>
    <name type="common">Armillaria root rot fungus</name>
    <dbReference type="NCBI Taxonomy" id="47428"/>
    <lineage>
        <taxon>Eukaryota</taxon>
        <taxon>Fungi</taxon>
        <taxon>Dikarya</taxon>
        <taxon>Basidiomycota</taxon>
        <taxon>Agaricomycotina</taxon>
        <taxon>Agaricomycetes</taxon>
        <taxon>Agaricomycetidae</taxon>
        <taxon>Agaricales</taxon>
        <taxon>Marasmiineae</taxon>
        <taxon>Physalacriaceae</taxon>
        <taxon>Armillaria</taxon>
    </lineage>
</organism>
<dbReference type="Proteomes" id="UP000219338">
    <property type="component" value="Unassembled WGS sequence"/>
</dbReference>
<feature type="region of interest" description="Disordered" evidence="1">
    <location>
        <begin position="28"/>
        <end position="68"/>
    </location>
</feature>
<keyword evidence="3" id="KW-1185">Reference proteome</keyword>
<name>A0A284R6V0_ARMOS</name>
<proteinExistence type="predicted"/>
<reference evidence="3" key="1">
    <citation type="journal article" date="2017" name="Nat. Ecol. Evol.">
        <title>Genome expansion and lineage-specific genetic innovations in the forest pathogenic fungi Armillaria.</title>
        <authorList>
            <person name="Sipos G."/>
            <person name="Prasanna A.N."/>
            <person name="Walter M.C."/>
            <person name="O'Connor E."/>
            <person name="Balint B."/>
            <person name="Krizsan K."/>
            <person name="Kiss B."/>
            <person name="Hess J."/>
            <person name="Varga T."/>
            <person name="Slot J."/>
            <person name="Riley R."/>
            <person name="Boka B."/>
            <person name="Rigling D."/>
            <person name="Barry K."/>
            <person name="Lee J."/>
            <person name="Mihaltcheva S."/>
            <person name="LaButti K."/>
            <person name="Lipzen A."/>
            <person name="Waldron R."/>
            <person name="Moloney N.M."/>
            <person name="Sperisen C."/>
            <person name="Kredics L."/>
            <person name="Vagvoelgyi C."/>
            <person name="Patrignani A."/>
            <person name="Fitzpatrick D."/>
            <person name="Nagy I."/>
            <person name="Doyle S."/>
            <person name="Anderson J.B."/>
            <person name="Grigoriev I.V."/>
            <person name="Gueldener U."/>
            <person name="Muensterkoetter M."/>
            <person name="Nagy L.G."/>
        </authorList>
    </citation>
    <scope>NUCLEOTIDE SEQUENCE [LARGE SCALE GENOMIC DNA]</scope>
    <source>
        <strain evidence="3">C18/9</strain>
    </source>
</reference>